<dbReference type="EMBL" id="MU006100">
    <property type="protein sequence ID" value="KAF2837276.1"/>
    <property type="molecule type" value="Genomic_DNA"/>
</dbReference>
<comment type="caution">
    <text evidence="2">The sequence shown here is derived from an EMBL/GenBank/DDBJ whole genome shotgun (WGS) entry which is preliminary data.</text>
</comment>
<feature type="region of interest" description="Disordered" evidence="1">
    <location>
        <begin position="592"/>
        <end position="712"/>
    </location>
</feature>
<feature type="compositionally biased region" description="Acidic residues" evidence="1">
    <location>
        <begin position="698"/>
        <end position="712"/>
    </location>
</feature>
<evidence type="ECO:0000256" key="1">
    <source>
        <dbReference type="SAM" id="MobiDB-lite"/>
    </source>
</evidence>
<feature type="compositionally biased region" description="Polar residues" evidence="1">
    <location>
        <begin position="462"/>
        <end position="498"/>
    </location>
</feature>
<dbReference type="AlphaFoldDB" id="A0A9P4S7J5"/>
<keyword evidence="3" id="KW-1185">Reference proteome</keyword>
<evidence type="ECO:0000313" key="3">
    <source>
        <dbReference type="Proteomes" id="UP000799429"/>
    </source>
</evidence>
<organism evidence="2 3">
    <name type="scientific">Patellaria atrata CBS 101060</name>
    <dbReference type="NCBI Taxonomy" id="1346257"/>
    <lineage>
        <taxon>Eukaryota</taxon>
        <taxon>Fungi</taxon>
        <taxon>Dikarya</taxon>
        <taxon>Ascomycota</taxon>
        <taxon>Pezizomycotina</taxon>
        <taxon>Dothideomycetes</taxon>
        <taxon>Dothideomycetes incertae sedis</taxon>
        <taxon>Patellariales</taxon>
        <taxon>Patellariaceae</taxon>
        <taxon>Patellaria</taxon>
    </lineage>
</organism>
<dbReference type="SUPFAM" id="SSF46689">
    <property type="entry name" value="Homeodomain-like"/>
    <property type="match status" value="1"/>
</dbReference>
<evidence type="ECO:0008006" key="4">
    <source>
        <dbReference type="Google" id="ProtNLM"/>
    </source>
</evidence>
<protein>
    <recommendedName>
        <fullName evidence="4">Myb-like domain-containing protein</fullName>
    </recommendedName>
</protein>
<accession>A0A9P4S7J5</accession>
<dbReference type="Gene3D" id="1.20.58.1880">
    <property type="match status" value="1"/>
</dbReference>
<dbReference type="GO" id="GO:0000500">
    <property type="term" value="C:RNA polymerase I upstream activating factor complex"/>
    <property type="evidence" value="ECO:0007669"/>
    <property type="project" value="InterPro"/>
</dbReference>
<feature type="compositionally biased region" description="Acidic residues" evidence="1">
    <location>
        <begin position="1"/>
        <end position="16"/>
    </location>
</feature>
<feature type="compositionally biased region" description="Low complexity" evidence="1">
    <location>
        <begin position="624"/>
        <end position="634"/>
    </location>
</feature>
<feature type="compositionally biased region" description="Basic and acidic residues" evidence="1">
    <location>
        <begin position="641"/>
        <end position="658"/>
    </location>
</feature>
<dbReference type="InterPro" id="IPR009057">
    <property type="entry name" value="Homeodomain-like_sf"/>
</dbReference>
<dbReference type="PANTHER" id="PTHR28079:SF1">
    <property type="entry name" value="RNA POLYMERASE I-SPECIFIC TRANSCRIPTION INITIATION FACTOR RRN5"/>
    <property type="match status" value="1"/>
</dbReference>
<gene>
    <name evidence="2" type="ORF">M501DRAFT_995857</name>
</gene>
<proteinExistence type="predicted"/>
<dbReference type="InterPro" id="IPR001005">
    <property type="entry name" value="SANT/Myb"/>
</dbReference>
<dbReference type="GO" id="GO:0042790">
    <property type="term" value="P:nucleolar large rRNA transcription by RNA polymerase I"/>
    <property type="evidence" value="ECO:0007669"/>
    <property type="project" value="InterPro"/>
</dbReference>
<dbReference type="Proteomes" id="UP000799429">
    <property type="component" value="Unassembled WGS sequence"/>
</dbReference>
<feature type="region of interest" description="Disordered" evidence="1">
    <location>
        <begin position="1"/>
        <end position="77"/>
    </location>
</feature>
<dbReference type="PANTHER" id="PTHR28079">
    <property type="entry name" value="RNA POLYMERASE I-SPECIFIC TRANSCRIPTION INITIATION FACTOR RRN5"/>
    <property type="match status" value="1"/>
</dbReference>
<dbReference type="CDD" id="cd00167">
    <property type="entry name" value="SANT"/>
    <property type="match status" value="1"/>
</dbReference>
<dbReference type="GO" id="GO:0006361">
    <property type="term" value="P:transcription initiation at RNA polymerase I promoter"/>
    <property type="evidence" value="ECO:0007669"/>
    <property type="project" value="TreeGrafter"/>
</dbReference>
<sequence>MSSNESDTDSGIENDYENDHDIETTQNEGANSVLAPGLPEDDDTQPEGIRSDRKIAHVSRKRKRDTRESRNAKTKRLRGRYSDPYRQLFNSTIPNPQYIDLDDVRKPLEASQIGLSVWTAEEKEIFFAALSRWGKSDVPKISEIIGTKSVSQVIEYLGLLQEGLLELHLDLDDIQPTDARHIASAAELSENLCNALDIAAESLGWNQLKYEAKQESKKHGDVWLLTKDIGNQINEYLDFAESGRDENGDSSIDSHDDGGILEQRLSIKSNRARYIQVPAAHLLDLSVWLELSENIFMNSANPDISENWRTVGEQGETPSIYHTAFSDFHNLTVSITKKVVQVSIFQALSRLRGADKIGKEVSKVGITRMDVLGATEILNMKQSSADFWIKAPRRCGLKVTNVADGILLSHNEVEEYLSEFVRDNIPRLSGNKHDAAHNSTGKAFGQESPQDPRFMDEEDRLGSTSPSNGTSEIISDTPLKSENSYNSSNSGDQDSLSPETRLEQYIEILDQKESLTEELFLWDFIGQLPLVHIKDRSIKLPKPPAPKHKKLGELVDWRDWTERQAEWETNYFIQKEKGKEKAAKARTLQTLATVRRISQEPGPSSYASDTTAPEDSTESETDTSEVQSESSSSSSEDDDDENHHSETQLHRDSPEPHARTTVSEHPAPAPRRTIPRRSASQIALQAFGAIESLPGEDSQSEDEYDPDVQMEG</sequence>
<feature type="region of interest" description="Disordered" evidence="1">
    <location>
        <begin position="431"/>
        <end position="498"/>
    </location>
</feature>
<evidence type="ECO:0000313" key="2">
    <source>
        <dbReference type="EMBL" id="KAF2837276.1"/>
    </source>
</evidence>
<feature type="compositionally biased region" description="Low complexity" evidence="1">
    <location>
        <begin position="670"/>
        <end position="679"/>
    </location>
</feature>
<dbReference type="GO" id="GO:0000182">
    <property type="term" value="F:rDNA binding"/>
    <property type="evidence" value="ECO:0007669"/>
    <property type="project" value="TreeGrafter"/>
</dbReference>
<name>A0A9P4S7J5_9PEZI</name>
<dbReference type="InterPro" id="IPR039601">
    <property type="entry name" value="Rrn5"/>
</dbReference>
<dbReference type="GO" id="GO:0001181">
    <property type="term" value="F:RNA polymerase I general transcription initiation factor activity"/>
    <property type="evidence" value="ECO:0007669"/>
    <property type="project" value="TreeGrafter"/>
</dbReference>
<dbReference type="OrthoDB" id="2240312at2759"/>
<reference evidence="2" key="1">
    <citation type="journal article" date="2020" name="Stud. Mycol.">
        <title>101 Dothideomycetes genomes: a test case for predicting lifestyles and emergence of pathogens.</title>
        <authorList>
            <person name="Haridas S."/>
            <person name="Albert R."/>
            <person name="Binder M."/>
            <person name="Bloem J."/>
            <person name="Labutti K."/>
            <person name="Salamov A."/>
            <person name="Andreopoulos B."/>
            <person name="Baker S."/>
            <person name="Barry K."/>
            <person name="Bills G."/>
            <person name="Bluhm B."/>
            <person name="Cannon C."/>
            <person name="Castanera R."/>
            <person name="Culley D."/>
            <person name="Daum C."/>
            <person name="Ezra D."/>
            <person name="Gonzalez J."/>
            <person name="Henrissat B."/>
            <person name="Kuo A."/>
            <person name="Liang C."/>
            <person name="Lipzen A."/>
            <person name="Lutzoni F."/>
            <person name="Magnuson J."/>
            <person name="Mondo S."/>
            <person name="Nolan M."/>
            <person name="Ohm R."/>
            <person name="Pangilinan J."/>
            <person name="Park H.-J."/>
            <person name="Ramirez L."/>
            <person name="Alfaro M."/>
            <person name="Sun H."/>
            <person name="Tritt A."/>
            <person name="Yoshinaga Y."/>
            <person name="Zwiers L.-H."/>
            <person name="Turgeon B."/>
            <person name="Goodwin S."/>
            <person name="Spatafora J."/>
            <person name="Crous P."/>
            <person name="Grigoriev I."/>
        </authorList>
    </citation>
    <scope>NUCLEOTIDE SEQUENCE</scope>
    <source>
        <strain evidence="2">CBS 101060</strain>
    </source>
</reference>